<organism evidence="1 2">
    <name type="scientific">Nesidiocoris tenuis</name>
    <dbReference type="NCBI Taxonomy" id="355587"/>
    <lineage>
        <taxon>Eukaryota</taxon>
        <taxon>Metazoa</taxon>
        <taxon>Ecdysozoa</taxon>
        <taxon>Arthropoda</taxon>
        <taxon>Hexapoda</taxon>
        <taxon>Insecta</taxon>
        <taxon>Pterygota</taxon>
        <taxon>Neoptera</taxon>
        <taxon>Paraneoptera</taxon>
        <taxon>Hemiptera</taxon>
        <taxon>Heteroptera</taxon>
        <taxon>Panheteroptera</taxon>
        <taxon>Cimicomorpha</taxon>
        <taxon>Miridae</taxon>
        <taxon>Dicyphina</taxon>
        <taxon>Nesidiocoris</taxon>
    </lineage>
</organism>
<sequence>MRNTRKAVNLRGFPVESSAGQTRRTSGRRCPAPLGGAACEVREPLNYAPAPRIIRLLVPFNSVRPQRLTERPNLRPLNRRRSPFAANRGLLNAI</sequence>
<proteinExistence type="predicted"/>
<dbReference type="EMBL" id="AP028909">
    <property type="protein sequence ID" value="BES87548.1"/>
    <property type="molecule type" value="Genomic_DNA"/>
</dbReference>
<gene>
    <name evidence="1" type="ORF">NTJ_00353</name>
</gene>
<protein>
    <submittedName>
        <fullName evidence="1">Uncharacterized protein</fullName>
    </submittedName>
</protein>
<evidence type="ECO:0000313" key="2">
    <source>
        <dbReference type="Proteomes" id="UP001307889"/>
    </source>
</evidence>
<reference evidence="1 2" key="1">
    <citation type="submission" date="2023-09" db="EMBL/GenBank/DDBJ databases">
        <title>Nesidiocoris tenuis whole genome shotgun sequence.</title>
        <authorList>
            <person name="Shibata T."/>
            <person name="Shimoda M."/>
            <person name="Kobayashi T."/>
            <person name="Uehara T."/>
        </authorList>
    </citation>
    <scope>NUCLEOTIDE SEQUENCE [LARGE SCALE GENOMIC DNA]</scope>
    <source>
        <strain evidence="1 2">Japan</strain>
    </source>
</reference>
<accession>A0ABN7A6L5</accession>
<dbReference type="Proteomes" id="UP001307889">
    <property type="component" value="Chromosome 1"/>
</dbReference>
<keyword evidence="2" id="KW-1185">Reference proteome</keyword>
<name>A0ABN7A6L5_9HEMI</name>
<evidence type="ECO:0000313" key="1">
    <source>
        <dbReference type="EMBL" id="BES87548.1"/>
    </source>
</evidence>